<comment type="caution">
    <text evidence="3">The sequence shown here is derived from an EMBL/GenBank/DDBJ whole genome shotgun (WGS) entry which is preliminary data.</text>
</comment>
<dbReference type="Gene3D" id="3.40.50.300">
    <property type="entry name" value="P-loop containing nucleotide triphosphate hydrolases"/>
    <property type="match status" value="1"/>
</dbReference>
<dbReference type="PANTHER" id="PTHR43394">
    <property type="entry name" value="ATP-DEPENDENT PERMEASE MDL1, MITOCHONDRIAL"/>
    <property type="match status" value="1"/>
</dbReference>
<dbReference type="SUPFAM" id="SSF52540">
    <property type="entry name" value="P-loop containing nucleoside triphosphate hydrolases"/>
    <property type="match status" value="1"/>
</dbReference>
<dbReference type="PANTHER" id="PTHR43394:SF1">
    <property type="entry name" value="ATP-BINDING CASSETTE SUB-FAMILY B MEMBER 10, MITOCHONDRIAL"/>
    <property type="match status" value="1"/>
</dbReference>
<dbReference type="InterPro" id="IPR039421">
    <property type="entry name" value="Type_1_exporter"/>
</dbReference>
<accession>A0ABP7T297</accession>
<evidence type="ECO:0000256" key="1">
    <source>
        <dbReference type="SAM" id="MobiDB-lite"/>
    </source>
</evidence>
<sequence length="236" mass="24910">MSAEGLVEPALEHPSGRLVPDVRGPTFQVPEWVRMPAFLELAYGFERPVLLGETLTDAIGFGPRAPGDAEVRAGATAARADAFIRTMPEGYDTRLTGAPLSGGENQRIGLARAFVQSAPHGRLLVLDDVAASLDTVTEHRIGQALTGTGPLAGRAGLVVTHRASTADGAQVVVWLDAGRVRRVGTHRELWMEEGYRAVFRPASGGDGEDGSGPARRRQVRPAPAPAPAPESDGGLW</sequence>
<dbReference type="InterPro" id="IPR027417">
    <property type="entry name" value="P-loop_NTPase"/>
</dbReference>
<gene>
    <name evidence="3" type="ORF">GCM10022232_75280</name>
</gene>
<dbReference type="Pfam" id="PF25816">
    <property type="entry name" value="RamC_N"/>
    <property type="match status" value="1"/>
</dbReference>
<organism evidence="3 4">
    <name type="scientific">Streptomyces plumbiresistens</name>
    <dbReference type="NCBI Taxonomy" id="511811"/>
    <lineage>
        <taxon>Bacteria</taxon>
        <taxon>Bacillati</taxon>
        <taxon>Actinomycetota</taxon>
        <taxon>Actinomycetes</taxon>
        <taxon>Kitasatosporales</taxon>
        <taxon>Streptomycetaceae</taxon>
        <taxon>Streptomyces</taxon>
    </lineage>
</organism>
<dbReference type="RefSeq" id="WP_329343061.1">
    <property type="nucleotide sequence ID" value="NZ_BAAAZX010000029.1"/>
</dbReference>
<protein>
    <recommendedName>
        <fullName evidence="2">RamC N-terminal domain-containing protein</fullName>
    </recommendedName>
</protein>
<name>A0ABP7T297_9ACTN</name>
<reference evidence="4" key="1">
    <citation type="journal article" date="2019" name="Int. J. Syst. Evol. Microbiol.">
        <title>The Global Catalogue of Microorganisms (GCM) 10K type strain sequencing project: providing services to taxonomists for standard genome sequencing and annotation.</title>
        <authorList>
            <consortium name="The Broad Institute Genomics Platform"/>
            <consortium name="The Broad Institute Genome Sequencing Center for Infectious Disease"/>
            <person name="Wu L."/>
            <person name="Ma J."/>
        </authorList>
    </citation>
    <scope>NUCLEOTIDE SEQUENCE [LARGE SCALE GENOMIC DNA]</scope>
    <source>
        <strain evidence="4">JCM 16924</strain>
    </source>
</reference>
<dbReference type="InterPro" id="IPR057929">
    <property type="entry name" value="RamC_N"/>
</dbReference>
<feature type="region of interest" description="Disordered" evidence="1">
    <location>
        <begin position="200"/>
        <end position="236"/>
    </location>
</feature>
<evidence type="ECO:0000259" key="2">
    <source>
        <dbReference type="Pfam" id="PF25816"/>
    </source>
</evidence>
<dbReference type="Proteomes" id="UP001500456">
    <property type="component" value="Unassembled WGS sequence"/>
</dbReference>
<evidence type="ECO:0000313" key="4">
    <source>
        <dbReference type="Proteomes" id="UP001500456"/>
    </source>
</evidence>
<keyword evidence="4" id="KW-1185">Reference proteome</keyword>
<dbReference type="EMBL" id="BAAAZX010000029">
    <property type="protein sequence ID" value="GAA4019910.1"/>
    <property type="molecule type" value="Genomic_DNA"/>
</dbReference>
<feature type="domain" description="RamC N-terminal" evidence="2">
    <location>
        <begin position="3"/>
        <end position="40"/>
    </location>
</feature>
<proteinExistence type="predicted"/>
<evidence type="ECO:0000313" key="3">
    <source>
        <dbReference type="EMBL" id="GAA4019910.1"/>
    </source>
</evidence>